<feature type="domain" description="NAD-dependent epimerase/dehydratase" evidence="4">
    <location>
        <begin position="6"/>
        <end position="268"/>
    </location>
</feature>
<keyword evidence="1" id="KW-0560">Oxidoreductase</keyword>
<dbReference type="Pfam" id="PF01370">
    <property type="entry name" value="Epimerase"/>
    <property type="match status" value="1"/>
</dbReference>
<dbReference type="Proteomes" id="UP001498398">
    <property type="component" value="Unassembled WGS sequence"/>
</dbReference>
<dbReference type="SUPFAM" id="SSF51735">
    <property type="entry name" value="NAD(P)-binding Rossmann-fold domains"/>
    <property type="match status" value="1"/>
</dbReference>
<proteinExistence type="inferred from homology"/>
<feature type="region of interest" description="Disordered" evidence="3">
    <location>
        <begin position="388"/>
        <end position="436"/>
    </location>
</feature>
<comment type="similarity">
    <text evidence="2">Belongs to the NAD(P)-dependent epimerase/dehydratase family. Dihydroflavonol-4-reductase subfamily.</text>
</comment>
<dbReference type="PANTHER" id="PTHR10366">
    <property type="entry name" value="NAD DEPENDENT EPIMERASE/DEHYDRATASE"/>
    <property type="match status" value="1"/>
</dbReference>
<name>A0ABR1JXZ7_9AGAR</name>
<evidence type="ECO:0000313" key="6">
    <source>
        <dbReference type="Proteomes" id="UP001498398"/>
    </source>
</evidence>
<evidence type="ECO:0000256" key="3">
    <source>
        <dbReference type="SAM" id="MobiDB-lite"/>
    </source>
</evidence>
<evidence type="ECO:0000259" key="4">
    <source>
        <dbReference type="Pfam" id="PF01370"/>
    </source>
</evidence>
<keyword evidence="6" id="KW-1185">Reference proteome</keyword>
<dbReference type="Gene3D" id="3.40.50.720">
    <property type="entry name" value="NAD(P)-binding Rossmann-like Domain"/>
    <property type="match status" value="1"/>
</dbReference>
<feature type="compositionally biased region" description="Basic and acidic residues" evidence="3">
    <location>
        <begin position="420"/>
        <end position="430"/>
    </location>
</feature>
<accession>A0ABR1JXZ7</accession>
<reference evidence="5 6" key="1">
    <citation type="submission" date="2024-01" db="EMBL/GenBank/DDBJ databases">
        <title>A draft genome for the cacao thread blight pathogen Marasmiellus scandens.</title>
        <authorList>
            <person name="Baruah I.K."/>
            <person name="Leung J."/>
            <person name="Bukari Y."/>
            <person name="Amoako-Attah I."/>
            <person name="Meinhardt L.W."/>
            <person name="Bailey B.A."/>
            <person name="Cohen S.P."/>
        </authorList>
    </citation>
    <scope>NUCLEOTIDE SEQUENCE [LARGE SCALE GENOMIC DNA]</scope>
    <source>
        <strain evidence="5 6">GH-19</strain>
    </source>
</reference>
<sequence length="436" mass="47856">MSTLRVLVTGGTGYLGSHIVAQLLQRSRYLVRTTVKPGDKSLLQEIFPNAGDRLEAVETKSLSCDYVKLGLMKDVDAVIHAALPGGAKFVEGVVNGTTKILEAAIQAGIKKVVITSTFVTLCEVDTYREAFSSNILGPESWCTSPSVKFDSVADINKATRSGKVFGFAVYQMSKTLAERKVWEIAQRAESEGKSIDVTTILPPIMFGPYATPTYPLPSSSEDLNANQLIYQLLSHSSSSPYPDLTLGYMVDVRDVARAHILALSELSDPSQPNDADKFDKRIILSSHTFSWPQLAEMIAEKKPDLKERLPSPSSSDAACRQASAPLDLSLMKRLFQVKSTADRVVVQNDGQSSETEGSNLLMIPWEETVLAALELVLKWEEAYGNVSDEELGTQNGPEGSRQVEDGDAEEPTVRRGKRTSTRDQPDERGDKKLRRR</sequence>
<evidence type="ECO:0000256" key="2">
    <source>
        <dbReference type="ARBA" id="ARBA00023445"/>
    </source>
</evidence>
<dbReference type="PANTHER" id="PTHR10366:SF564">
    <property type="entry name" value="STEROL-4-ALPHA-CARBOXYLATE 3-DEHYDROGENASE, DECARBOXYLATING"/>
    <property type="match status" value="1"/>
</dbReference>
<dbReference type="EMBL" id="JBANRG010000003">
    <property type="protein sequence ID" value="KAK7468954.1"/>
    <property type="molecule type" value="Genomic_DNA"/>
</dbReference>
<evidence type="ECO:0000256" key="1">
    <source>
        <dbReference type="ARBA" id="ARBA00023002"/>
    </source>
</evidence>
<gene>
    <name evidence="5" type="ORF">VKT23_003453</name>
</gene>
<protein>
    <recommendedName>
        <fullName evidence="4">NAD-dependent epimerase/dehydratase domain-containing protein</fullName>
    </recommendedName>
</protein>
<evidence type="ECO:0000313" key="5">
    <source>
        <dbReference type="EMBL" id="KAK7468954.1"/>
    </source>
</evidence>
<dbReference type="InterPro" id="IPR036291">
    <property type="entry name" value="NAD(P)-bd_dom_sf"/>
</dbReference>
<comment type="caution">
    <text evidence="5">The sequence shown here is derived from an EMBL/GenBank/DDBJ whole genome shotgun (WGS) entry which is preliminary data.</text>
</comment>
<dbReference type="InterPro" id="IPR050425">
    <property type="entry name" value="NAD(P)_dehydrat-like"/>
</dbReference>
<organism evidence="5 6">
    <name type="scientific">Marasmiellus scandens</name>
    <dbReference type="NCBI Taxonomy" id="2682957"/>
    <lineage>
        <taxon>Eukaryota</taxon>
        <taxon>Fungi</taxon>
        <taxon>Dikarya</taxon>
        <taxon>Basidiomycota</taxon>
        <taxon>Agaricomycotina</taxon>
        <taxon>Agaricomycetes</taxon>
        <taxon>Agaricomycetidae</taxon>
        <taxon>Agaricales</taxon>
        <taxon>Marasmiineae</taxon>
        <taxon>Omphalotaceae</taxon>
        <taxon>Marasmiellus</taxon>
    </lineage>
</organism>
<dbReference type="InterPro" id="IPR001509">
    <property type="entry name" value="Epimerase_deHydtase"/>
</dbReference>